<evidence type="ECO:0000313" key="3">
    <source>
        <dbReference type="Proteomes" id="UP000664477"/>
    </source>
</evidence>
<proteinExistence type="predicted"/>
<dbReference type="SUPFAM" id="SSF56954">
    <property type="entry name" value="Outer membrane efflux proteins (OEP)"/>
    <property type="match status" value="1"/>
</dbReference>
<evidence type="ECO:0000256" key="1">
    <source>
        <dbReference type="SAM" id="MobiDB-lite"/>
    </source>
</evidence>
<organism evidence="2 3">
    <name type="scientific">Providencia rettgeri</name>
    <dbReference type="NCBI Taxonomy" id="587"/>
    <lineage>
        <taxon>Bacteria</taxon>
        <taxon>Pseudomonadati</taxon>
        <taxon>Pseudomonadota</taxon>
        <taxon>Gammaproteobacteria</taxon>
        <taxon>Enterobacterales</taxon>
        <taxon>Morganellaceae</taxon>
        <taxon>Providencia</taxon>
    </lineage>
</organism>
<gene>
    <name evidence="2" type="ORF">J4727_19955</name>
</gene>
<dbReference type="Gene3D" id="2.20.200.10">
    <property type="entry name" value="Outer membrane efflux proteins (OEP)"/>
    <property type="match status" value="1"/>
</dbReference>
<feature type="region of interest" description="Disordered" evidence="1">
    <location>
        <begin position="19"/>
        <end position="53"/>
    </location>
</feature>
<reference evidence="2" key="1">
    <citation type="submission" date="2021-03" db="EMBL/GenBank/DDBJ databases">
        <title>Molecular epidemiology and mechanisms of colistin and carbapenem resistance in Enterobacteriaceae from clinical isolates, the environment and porcine samples in Pretoria, South Africa.</title>
        <authorList>
            <person name="Bogoshi D."/>
            <person name="Mbelle N.M."/>
            <person name="Naidoo V."/>
            <person name="Osei Sekyere J."/>
        </authorList>
    </citation>
    <scope>NUCLEOTIDE SEQUENCE</scope>
    <source>
        <strain evidence="2">C052</strain>
    </source>
</reference>
<sequence length="53" mass="5509">MAAAKAQYGIQRSYMLPSVDATISGTRQRGENDTGGVSTTSEHGVGLGRALLK</sequence>
<evidence type="ECO:0000313" key="2">
    <source>
        <dbReference type="EMBL" id="MBO1916693.1"/>
    </source>
</evidence>
<dbReference type="Gene3D" id="1.20.1600.10">
    <property type="entry name" value="Outer membrane efflux proteins (OEP)"/>
    <property type="match status" value="1"/>
</dbReference>
<comment type="caution">
    <text evidence="2">The sequence shown here is derived from an EMBL/GenBank/DDBJ whole genome shotgun (WGS) entry which is preliminary data.</text>
</comment>
<dbReference type="AlphaFoldDB" id="A0A939SRT0"/>
<dbReference type="Proteomes" id="UP000664477">
    <property type="component" value="Unassembled WGS sequence"/>
</dbReference>
<dbReference type="EMBL" id="JAGETQ010000255">
    <property type="protein sequence ID" value="MBO1916693.1"/>
    <property type="molecule type" value="Genomic_DNA"/>
</dbReference>
<accession>A0A939SRT0</accession>
<name>A0A939SRT0_PRORE</name>
<protein>
    <submittedName>
        <fullName evidence="2">Uncharacterized protein</fullName>
    </submittedName>
</protein>